<proteinExistence type="predicted"/>
<gene>
    <name evidence="1" type="primary">lptC</name>
    <name evidence="1" type="ORF">INT08_06395</name>
</gene>
<evidence type="ECO:0000313" key="1">
    <source>
        <dbReference type="EMBL" id="MBF0636805.1"/>
    </source>
</evidence>
<dbReference type="InterPro" id="IPR010664">
    <property type="entry name" value="LipoPS_assembly_LptC-rel"/>
</dbReference>
<dbReference type="InterPro" id="IPR026265">
    <property type="entry name" value="LptC"/>
</dbReference>
<protein>
    <submittedName>
        <fullName evidence="1">LPS export ABC transporter periplasmic protein LptC</fullName>
    </submittedName>
</protein>
<accession>A0ABR9XSK5</accession>
<dbReference type="RefSeq" id="WP_175187473.1">
    <property type="nucleotide sequence ID" value="NZ_JABVZQ010000009.1"/>
</dbReference>
<dbReference type="EMBL" id="JADGII010000008">
    <property type="protein sequence ID" value="MBF0636805.1"/>
    <property type="molecule type" value="Genomic_DNA"/>
</dbReference>
<evidence type="ECO:0000313" key="2">
    <source>
        <dbReference type="Proteomes" id="UP000619838"/>
    </source>
</evidence>
<dbReference type="Proteomes" id="UP000619838">
    <property type="component" value="Unassembled WGS sequence"/>
</dbReference>
<keyword evidence="2" id="KW-1185">Reference proteome</keyword>
<dbReference type="NCBIfam" id="TIGR04409">
    <property type="entry name" value="LptC_YrbK"/>
    <property type="match status" value="1"/>
</dbReference>
<name>A0ABR9XSK5_9CHLB</name>
<comment type="caution">
    <text evidence="1">The sequence shown here is derived from an EMBL/GenBank/DDBJ whole genome shotgun (WGS) entry which is preliminary data.</text>
</comment>
<dbReference type="Pfam" id="PF06835">
    <property type="entry name" value="LptC"/>
    <property type="match status" value="1"/>
</dbReference>
<reference evidence="1 2" key="1">
    <citation type="journal article" date="2020" name="Microorganisms">
        <title>Simultaneous Genome Sequencing of Prosthecochloris ethylica and Desulfuromonas acetoxidans within a Syntrophic Mixture Reveals Unique Pili and Protein Interactions.</title>
        <authorList>
            <person name="Kyndt J.A."/>
            <person name="Van Beeumen J.J."/>
            <person name="Meyer T.E."/>
        </authorList>
    </citation>
    <scope>NUCLEOTIDE SEQUENCE [LARGE SCALE GENOMIC DNA]</scope>
    <source>
        <strain evidence="1 2">N3</strain>
    </source>
</reference>
<sequence length="178" mass="19323">MICSGAAALSLLTGCGPEKNLDRLAETRFVGDTIPVQESWNITLGIDDNGESRLLLKAGHLSEFRDEDSTTRHLDGGITAVLFGENANSSTTLSARRGIIHDNGDLEAFDDVVITTADSTTLRTSYIKRTAATATLWTDRFVTIEQQAETIRGYGLQSDDRLNNYTILDASGEAELQP</sequence>
<organism evidence="1 2">
    <name type="scientific">Prosthecochloris ethylica</name>
    <dbReference type="NCBI Taxonomy" id="2743976"/>
    <lineage>
        <taxon>Bacteria</taxon>
        <taxon>Pseudomonadati</taxon>
        <taxon>Chlorobiota</taxon>
        <taxon>Chlorobiia</taxon>
        <taxon>Chlorobiales</taxon>
        <taxon>Chlorobiaceae</taxon>
        <taxon>Prosthecochloris</taxon>
    </lineage>
</organism>
<dbReference type="Gene3D" id="2.60.450.10">
    <property type="entry name" value="Lipopolysaccharide (LPS) transport protein A like domain"/>
    <property type="match status" value="1"/>
</dbReference>